<dbReference type="InterPro" id="IPR041614">
    <property type="entry name" value="DprA_WH"/>
</dbReference>
<proteinExistence type="inferred from homology"/>
<dbReference type="Pfam" id="PF17782">
    <property type="entry name" value="WHD_DprA"/>
    <property type="match status" value="1"/>
</dbReference>
<evidence type="ECO:0000256" key="1">
    <source>
        <dbReference type="ARBA" id="ARBA00006525"/>
    </source>
</evidence>
<gene>
    <name evidence="4" type="primary">dprA</name>
    <name evidence="4" type="ORF">EOW65_04830</name>
</gene>
<dbReference type="Pfam" id="PF02481">
    <property type="entry name" value="DNA_processg_A"/>
    <property type="match status" value="1"/>
</dbReference>
<organism evidence="4 5">
    <name type="scientific">Paenirhodobacter ferrireducens</name>
    <dbReference type="NCBI Taxonomy" id="1215032"/>
    <lineage>
        <taxon>Bacteria</taxon>
        <taxon>Pseudomonadati</taxon>
        <taxon>Pseudomonadota</taxon>
        <taxon>Alphaproteobacteria</taxon>
        <taxon>Rhodobacterales</taxon>
        <taxon>Rhodobacter group</taxon>
        <taxon>Paenirhodobacter</taxon>
    </lineage>
</organism>
<dbReference type="NCBIfam" id="TIGR00732">
    <property type="entry name" value="dprA"/>
    <property type="match status" value="1"/>
</dbReference>
<feature type="domain" description="Smf/DprA SLOG" evidence="2">
    <location>
        <begin position="85"/>
        <end position="291"/>
    </location>
</feature>
<comment type="caution">
    <text evidence="4">The sequence shown here is derived from an EMBL/GenBank/DDBJ whole genome shotgun (WGS) entry which is preliminary data.</text>
</comment>
<dbReference type="PANTHER" id="PTHR43022">
    <property type="entry name" value="PROTEIN SMF"/>
    <property type="match status" value="1"/>
</dbReference>
<name>A0A443LP25_9RHOB</name>
<evidence type="ECO:0000313" key="4">
    <source>
        <dbReference type="EMBL" id="RWR50887.1"/>
    </source>
</evidence>
<dbReference type="InterPro" id="IPR057666">
    <property type="entry name" value="DrpA_SLOG"/>
</dbReference>
<dbReference type="PANTHER" id="PTHR43022:SF1">
    <property type="entry name" value="PROTEIN SMF"/>
    <property type="match status" value="1"/>
</dbReference>
<feature type="domain" description="DprA winged helix" evidence="3">
    <location>
        <begin position="311"/>
        <end position="370"/>
    </location>
</feature>
<dbReference type="InterPro" id="IPR003488">
    <property type="entry name" value="DprA"/>
</dbReference>
<dbReference type="Gene3D" id="1.10.10.10">
    <property type="entry name" value="Winged helix-like DNA-binding domain superfamily/Winged helix DNA-binding domain"/>
    <property type="match status" value="1"/>
</dbReference>
<sequence>MFSGPTPDAPPLTEAETLDRLRLARSRRVGATTFHRLLAEHGSAEAALAALPDIARIAGAEGYAPCPEGVARAELAAGRRAGARLLAFGAPGYPAALADLDDAPPLLWALGDPALAARPMIALVGARNASSLGLRMAQRLARELGAAGFTVVSGLARGIDAAAHEAALATGTIGVQAGGIDVIYPTENTELSARMAREGLRLAELPPGTQLQARHFPQRNRIIAGLARATVVIEAAARSGSLLTARNALDYGREVMAVPGHPMDARAAGCNLLLRDGAVLVRNAEDVIEALGGPAPVASGPAPPPVAAPVQPPLPGPETGAAEARILAALGPSPTPEDLLLRSLGIAPAVLARTLVLLEIEGRVIRHPGGLLSLG</sequence>
<dbReference type="SUPFAM" id="SSF102405">
    <property type="entry name" value="MCP/YpsA-like"/>
    <property type="match status" value="1"/>
</dbReference>
<dbReference type="RefSeq" id="WP_128147864.1">
    <property type="nucleotide sequence ID" value="NZ_SAVB01000005.1"/>
</dbReference>
<comment type="similarity">
    <text evidence="1">Belongs to the DprA/Smf family.</text>
</comment>
<protein>
    <submittedName>
        <fullName evidence="4">DNA-protecting protein DprA</fullName>
    </submittedName>
</protein>
<evidence type="ECO:0000313" key="5">
    <source>
        <dbReference type="Proteomes" id="UP000286594"/>
    </source>
</evidence>
<accession>A0A443LP25</accession>
<dbReference type="GO" id="GO:0009294">
    <property type="term" value="P:DNA-mediated transformation"/>
    <property type="evidence" value="ECO:0007669"/>
    <property type="project" value="InterPro"/>
</dbReference>
<dbReference type="InterPro" id="IPR036388">
    <property type="entry name" value="WH-like_DNA-bd_sf"/>
</dbReference>
<evidence type="ECO:0000259" key="2">
    <source>
        <dbReference type="Pfam" id="PF02481"/>
    </source>
</evidence>
<dbReference type="EMBL" id="SAVB01000005">
    <property type="protein sequence ID" value="RWR50887.1"/>
    <property type="molecule type" value="Genomic_DNA"/>
</dbReference>
<dbReference type="AlphaFoldDB" id="A0A443LP25"/>
<evidence type="ECO:0000259" key="3">
    <source>
        <dbReference type="Pfam" id="PF17782"/>
    </source>
</evidence>
<reference evidence="4 5" key="1">
    <citation type="submission" date="2019-01" db="EMBL/GenBank/DDBJ databases">
        <title>Sinorhodobacter populi sp. nov. isolated from the symptomatic bark tissue of Populus euramericana canker.</title>
        <authorList>
            <person name="Xu G."/>
        </authorList>
    </citation>
    <scope>NUCLEOTIDE SEQUENCE [LARGE SCALE GENOMIC DNA]</scope>
    <source>
        <strain evidence="4 5">CCTCC AB2012026</strain>
    </source>
</reference>
<dbReference type="Gene3D" id="3.40.50.450">
    <property type="match status" value="1"/>
</dbReference>
<dbReference type="Pfam" id="PF21102">
    <property type="entry name" value="DprA_N"/>
    <property type="match status" value="1"/>
</dbReference>
<dbReference type="OrthoDB" id="9785707at2"/>
<keyword evidence="5" id="KW-1185">Reference proteome</keyword>
<dbReference type="Proteomes" id="UP000286594">
    <property type="component" value="Unassembled WGS sequence"/>
</dbReference>